<keyword evidence="2" id="KW-0812">Transmembrane</keyword>
<organism evidence="3 4">
    <name type="scientific">Arsenicicoccus cauae</name>
    <dbReference type="NCBI Taxonomy" id="2663847"/>
    <lineage>
        <taxon>Bacteria</taxon>
        <taxon>Bacillati</taxon>
        <taxon>Actinomycetota</taxon>
        <taxon>Actinomycetes</taxon>
        <taxon>Micrococcales</taxon>
        <taxon>Intrasporangiaceae</taxon>
        <taxon>Arsenicicoccus</taxon>
    </lineage>
</organism>
<gene>
    <name evidence="3" type="ORF">GGG17_14420</name>
</gene>
<evidence type="ECO:0000256" key="2">
    <source>
        <dbReference type="SAM" id="Phobius"/>
    </source>
</evidence>
<dbReference type="Pfam" id="PF09534">
    <property type="entry name" value="Trp_oprn_chp"/>
    <property type="match status" value="1"/>
</dbReference>
<dbReference type="EMBL" id="WLVL01000046">
    <property type="protein sequence ID" value="MTB73133.1"/>
    <property type="molecule type" value="Genomic_DNA"/>
</dbReference>
<dbReference type="InterPro" id="IPR019051">
    <property type="entry name" value="Trp_biosyn_TM_oprn/chp"/>
</dbReference>
<feature type="transmembrane region" description="Helical" evidence="2">
    <location>
        <begin position="145"/>
        <end position="168"/>
    </location>
</feature>
<accession>A0A6I3IKF3</accession>
<feature type="compositionally biased region" description="Basic and acidic residues" evidence="1">
    <location>
        <begin position="233"/>
        <end position="248"/>
    </location>
</feature>
<feature type="transmembrane region" description="Helical" evidence="2">
    <location>
        <begin position="96"/>
        <end position="116"/>
    </location>
</feature>
<dbReference type="AlphaFoldDB" id="A0A6I3IKF3"/>
<dbReference type="Proteomes" id="UP000431092">
    <property type="component" value="Unassembled WGS sequence"/>
</dbReference>
<feature type="transmembrane region" description="Helical" evidence="2">
    <location>
        <begin position="67"/>
        <end position="89"/>
    </location>
</feature>
<evidence type="ECO:0000256" key="1">
    <source>
        <dbReference type="SAM" id="MobiDB-lite"/>
    </source>
</evidence>
<protein>
    <recommendedName>
        <fullName evidence="5">Trp biosynthesis-associated membrane protein</fullName>
    </recommendedName>
</protein>
<feature type="region of interest" description="Disordered" evidence="1">
    <location>
        <begin position="175"/>
        <end position="248"/>
    </location>
</feature>
<feature type="compositionally biased region" description="Basic and acidic residues" evidence="1">
    <location>
        <begin position="190"/>
        <end position="205"/>
    </location>
</feature>
<proteinExistence type="predicted"/>
<keyword evidence="4" id="KW-1185">Reference proteome</keyword>
<keyword evidence="2" id="KW-1133">Transmembrane helix</keyword>
<evidence type="ECO:0000313" key="3">
    <source>
        <dbReference type="EMBL" id="MTB73133.1"/>
    </source>
</evidence>
<name>A0A6I3IKF3_9MICO</name>
<comment type="caution">
    <text evidence="3">The sequence shown here is derived from an EMBL/GenBank/DDBJ whole genome shotgun (WGS) entry which is preliminary data.</text>
</comment>
<feature type="transmembrane region" description="Helical" evidence="2">
    <location>
        <begin position="27"/>
        <end position="47"/>
    </location>
</feature>
<sequence length="248" mass="24383">MQQGRGGPEGGRGGVRAAGAVTPARSVVLPAVLGAGVVLGLATQPWATGSSADALVGGRAVTASGSSLVPLAGALALAAGAASVVAVTGGRVVRRVAAALLLASALGCAAAIGWFLTDPASPLAADLATRTGRTSPPRVSASATWAAWAALAATLLPTAAGVAALRLAGRTRGLSGRYDSPAAGPPEQAPAREESLWDEVSRGDTDDTGGAGDTGGAAPHEPRRPDTMTPDRPAAETRPSRPDEEPDR</sequence>
<evidence type="ECO:0000313" key="4">
    <source>
        <dbReference type="Proteomes" id="UP000431092"/>
    </source>
</evidence>
<keyword evidence="2" id="KW-0472">Membrane</keyword>
<evidence type="ECO:0008006" key="5">
    <source>
        <dbReference type="Google" id="ProtNLM"/>
    </source>
</evidence>
<reference evidence="3 4" key="1">
    <citation type="submission" date="2019-11" db="EMBL/GenBank/DDBJ databases">
        <title>Whole genome sequencing identifies a novel species of the genus Arsenicicoccus isolated from human blood.</title>
        <authorList>
            <person name="Jeong J.H."/>
            <person name="Kweon O.J."/>
            <person name="Kim H.R."/>
            <person name="Kim T.-H."/>
            <person name="Ha S.-M."/>
            <person name="Lee M.-K."/>
        </authorList>
    </citation>
    <scope>NUCLEOTIDE SEQUENCE [LARGE SCALE GENOMIC DNA]</scope>
    <source>
        <strain evidence="3 4">MKL-02</strain>
    </source>
</reference>